<proteinExistence type="predicted"/>
<name>A0A7G5GUF0_9BACT</name>
<evidence type="ECO:0008006" key="3">
    <source>
        <dbReference type="Google" id="ProtNLM"/>
    </source>
</evidence>
<gene>
    <name evidence="1" type="ORF">H3H32_32060</name>
</gene>
<dbReference type="RefSeq" id="WP_182459798.1">
    <property type="nucleotide sequence ID" value="NZ_CP059732.1"/>
</dbReference>
<keyword evidence="2" id="KW-1185">Reference proteome</keyword>
<dbReference type="Gene3D" id="3.40.710.10">
    <property type="entry name" value="DD-peptidase/beta-lactamase superfamily"/>
    <property type="match status" value="1"/>
</dbReference>
<dbReference type="SUPFAM" id="SSF56601">
    <property type="entry name" value="beta-lactamase/transpeptidase-like"/>
    <property type="match status" value="1"/>
</dbReference>
<dbReference type="KEGG" id="sfol:H3H32_32060"/>
<evidence type="ECO:0000313" key="2">
    <source>
        <dbReference type="Proteomes" id="UP000515369"/>
    </source>
</evidence>
<sequence length="72" mass="7965">MTHQLPTRAYPAIQAVLNSHNGVTGYAQYANGYTRDCLFETRSAFKSVTSLLTGIAINIHQIDSTILFVYLS</sequence>
<dbReference type="Proteomes" id="UP000515369">
    <property type="component" value="Chromosome"/>
</dbReference>
<dbReference type="EMBL" id="CP059732">
    <property type="protein sequence ID" value="QMW02492.1"/>
    <property type="molecule type" value="Genomic_DNA"/>
</dbReference>
<evidence type="ECO:0000313" key="1">
    <source>
        <dbReference type="EMBL" id="QMW02492.1"/>
    </source>
</evidence>
<protein>
    <recommendedName>
        <fullName evidence="3">Beta-lactamase-related domain-containing protein</fullName>
    </recommendedName>
</protein>
<accession>A0A7G5GUF0</accession>
<organism evidence="1 2">
    <name type="scientific">Spirosoma foliorum</name>
    <dbReference type="NCBI Taxonomy" id="2710596"/>
    <lineage>
        <taxon>Bacteria</taxon>
        <taxon>Pseudomonadati</taxon>
        <taxon>Bacteroidota</taxon>
        <taxon>Cytophagia</taxon>
        <taxon>Cytophagales</taxon>
        <taxon>Cytophagaceae</taxon>
        <taxon>Spirosoma</taxon>
    </lineage>
</organism>
<reference evidence="1 2" key="1">
    <citation type="submission" date="2020-07" db="EMBL/GenBank/DDBJ databases">
        <title>Spirosoma foliorum sp. nov., isolated from the leaves on the Nejang mountain Korea, Republic of.</title>
        <authorList>
            <person name="Ho H."/>
            <person name="Lee Y.-J."/>
            <person name="Nurcahyanto D.-A."/>
            <person name="Kim S.-G."/>
        </authorList>
    </citation>
    <scope>NUCLEOTIDE SEQUENCE [LARGE SCALE GENOMIC DNA]</scope>
    <source>
        <strain evidence="1 2">PL0136</strain>
    </source>
</reference>
<dbReference type="InterPro" id="IPR012338">
    <property type="entry name" value="Beta-lactam/transpept-like"/>
</dbReference>
<dbReference type="AlphaFoldDB" id="A0A7G5GUF0"/>